<feature type="transmembrane region" description="Helical" evidence="2">
    <location>
        <begin position="104"/>
        <end position="124"/>
    </location>
</feature>
<comment type="caution">
    <text evidence="3">The sequence shown here is derived from an EMBL/GenBank/DDBJ whole genome shotgun (WGS) entry which is preliminary data.</text>
</comment>
<evidence type="ECO:0000256" key="2">
    <source>
        <dbReference type="SAM" id="Phobius"/>
    </source>
</evidence>
<accession>A0A930V7H0</accession>
<feature type="transmembrane region" description="Helical" evidence="2">
    <location>
        <begin position="182"/>
        <end position="200"/>
    </location>
</feature>
<dbReference type="AlphaFoldDB" id="A0A930V7H0"/>
<evidence type="ECO:0000256" key="1">
    <source>
        <dbReference type="SAM" id="MobiDB-lite"/>
    </source>
</evidence>
<dbReference type="Proteomes" id="UP000640489">
    <property type="component" value="Unassembled WGS sequence"/>
</dbReference>
<keyword evidence="2" id="KW-0812">Transmembrane</keyword>
<feature type="transmembrane region" description="Helical" evidence="2">
    <location>
        <begin position="78"/>
        <end position="97"/>
    </location>
</feature>
<feature type="region of interest" description="Disordered" evidence="1">
    <location>
        <begin position="1"/>
        <end position="20"/>
    </location>
</feature>
<evidence type="ECO:0000313" key="3">
    <source>
        <dbReference type="EMBL" id="MBF4762294.1"/>
    </source>
</evidence>
<organism evidence="3 4">
    <name type="scientific">Nocardioides islandensis</name>
    <dbReference type="NCBI Taxonomy" id="433663"/>
    <lineage>
        <taxon>Bacteria</taxon>
        <taxon>Bacillati</taxon>
        <taxon>Actinomycetota</taxon>
        <taxon>Actinomycetes</taxon>
        <taxon>Propionibacteriales</taxon>
        <taxon>Nocardioidaceae</taxon>
        <taxon>Nocardioides</taxon>
    </lineage>
</organism>
<sequence>MTAITATESSTSATSAPEATTTSRAVAVRRGLIIAAPILAAGFGFMGALGDPAAGHNGAEMVKTYIENPTPLQWKSTGYHWAYAFWMLPAFLGAALVKGKGAWLANVAALLAFAGMVTLPGMLITDWYASAIGHEFGYAGTHAVETYMEDTMWGVMGFGIASMAGFVIGVPLSVVALMRARLVRWWTLPAVVVPLVALFVSQGAVWSAAVCAVCLTAYAVPLRGAVRKA</sequence>
<feature type="transmembrane region" description="Helical" evidence="2">
    <location>
        <begin position="152"/>
        <end position="175"/>
    </location>
</feature>
<keyword evidence="2" id="KW-1133">Transmembrane helix</keyword>
<feature type="transmembrane region" description="Helical" evidence="2">
    <location>
        <begin position="206"/>
        <end position="226"/>
    </location>
</feature>
<dbReference type="RefSeq" id="WP_194705424.1">
    <property type="nucleotide sequence ID" value="NZ_JADKPN010000001.1"/>
</dbReference>
<feature type="transmembrane region" description="Helical" evidence="2">
    <location>
        <begin position="32"/>
        <end position="50"/>
    </location>
</feature>
<gene>
    <name evidence="3" type="ORF">ISU07_04075</name>
</gene>
<evidence type="ECO:0000313" key="4">
    <source>
        <dbReference type="Proteomes" id="UP000640489"/>
    </source>
</evidence>
<keyword evidence="4" id="KW-1185">Reference proteome</keyword>
<protein>
    <submittedName>
        <fullName evidence="3">Uncharacterized protein</fullName>
    </submittedName>
</protein>
<proteinExistence type="predicted"/>
<dbReference type="EMBL" id="JADKPN010000001">
    <property type="protein sequence ID" value="MBF4762294.1"/>
    <property type="molecule type" value="Genomic_DNA"/>
</dbReference>
<reference evidence="3" key="1">
    <citation type="submission" date="2020-11" db="EMBL/GenBank/DDBJ databases">
        <title>Nocardioides sp. nov., isolated from Soil of Cynanchum wilfordii Hemsley rhizosphere.</title>
        <authorList>
            <person name="Lee J.-S."/>
            <person name="Suh M.K."/>
            <person name="Kim J.-S."/>
        </authorList>
    </citation>
    <scope>NUCLEOTIDE SEQUENCE</scope>
    <source>
        <strain evidence="3">KCTC 19275</strain>
    </source>
</reference>
<keyword evidence="2" id="KW-0472">Membrane</keyword>
<name>A0A930V7H0_9ACTN</name>